<dbReference type="PROSITE" id="PS00678">
    <property type="entry name" value="WD_REPEATS_1"/>
    <property type="match status" value="6"/>
</dbReference>
<dbReference type="InterPro" id="IPR036322">
    <property type="entry name" value="WD40_repeat_dom_sf"/>
</dbReference>
<dbReference type="Pfam" id="PF00400">
    <property type="entry name" value="WD40"/>
    <property type="match status" value="6"/>
</dbReference>
<feature type="repeat" description="WD" evidence="3">
    <location>
        <begin position="795"/>
        <end position="836"/>
    </location>
</feature>
<keyword evidence="6" id="KW-1185">Reference proteome</keyword>
<dbReference type="Pfam" id="PF24883">
    <property type="entry name" value="NPHP3_N"/>
    <property type="match status" value="1"/>
</dbReference>
<dbReference type="HOGENOM" id="CLU_000288_6_0_1"/>
<keyword evidence="2" id="KW-0677">Repeat</keyword>
<dbReference type="PRINTS" id="PR00320">
    <property type="entry name" value="GPROTEINBRPT"/>
</dbReference>
<dbReference type="InterPro" id="IPR056884">
    <property type="entry name" value="NPHP3-like_N"/>
</dbReference>
<dbReference type="GO" id="GO:1990234">
    <property type="term" value="C:transferase complex"/>
    <property type="evidence" value="ECO:0007669"/>
    <property type="project" value="UniProtKB-ARBA"/>
</dbReference>
<reference evidence="5 6" key="1">
    <citation type="submission" date="2014-04" db="EMBL/GenBank/DDBJ databases">
        <authorList>
            <consortium name="DOE Joint Genome Institute"/>
            <person name="Kuo A."/>
            <person name="Tarkka M."/>
            <person name="Buscot F."/>
            <person name="Kohler A."/>
            <person name="Nagy L.G."/>
            <person name="Floudas D."/>
            <person name="Copeland A."/>
            <person name="Barry K.W."/>
            <person name="Cichocki N."/>
            <person name="Veneault-Fourrey C."/>
            <person name="LaButti K."/>
            <person name="Lindquist E.A."/>
            <person name="Lipzen A."/>
            <person name="Lundell T."/>
            <person name="Morin E."/>
            <person name="Murat C."/>
            <person name="Sun H."/>
            <person name="Tunlid A."/>
            <person name="Henrissat B."/>
            <person name="Grigoriev I.V."/>
            <person name="Hibbett D.S."/>
            <person name="Martin F."/>
            <person name="Nordberg H.P."/>
            <person name="Cantor M.N."/>
            <person name="Hua S.X."/>
        </authorList>
    </citation>
    <scope>NUCLEOTIDE SEQUENCE [LARGE SCALE GENOMIC DNA]</scope>
    <source>
        <strain evidence="5 6">F 1598</strain>
    </source>
</reference>
<dbReference type="InterPro" id="IPR015943">
    <property type="entry name" value="WD40/YVTN_repeat-like_dom_sf"/>
</dbReference>
<dbReference type="InterPro" id="IPR027417">
    <property type="entry name" value="P-loop_NTPase"/>
</dbReference>
<dbReference type="SMART" id="SM00320">
    <property type="entry name" value="WD40"/>
    <property type="match status" value="6"/>
</dbReference>
<evidence type="ECO:0000256" key="1">
    <source>
        <dbReference type="ARBA" id="ARBA00022574"/>
    </source>
</evidence>
<dbReference type="GO" id="GO:0005634">
    <property type="term" value="C:nucleus"/>
    <property type="evidence" value="ECO:0007669"/>
    <property type="project" value="TreeGrafter"/>
</dbReference>
<dbReference type="OrthoDB" id="163438at2759"/>
<sequence length="965" mass="107314">MSNVDVKIKQYEDKFQELKMAFQDRAILQTGITVSRIMDNLERIALDFDLGDMPYAKGARFDPDKGCLPGTREAIIDEITQWVNSPDGDNVSRIFFLSGVAGSGKSAIAHAIAHLFDQQMRLGSSYCFDRADQVNRRPSNLLSTISLNISDLDQNWKTCLCNTIKGNRSLCTTLSVTEQFKKFILEPAKALTTVGPILIVIDAMDESAEEVSRKTLLDVLAKGISDLPSNFRFLITARPERDIINAFSGNQHIFRKHMNTIDEASNDADIALFIESQLSGVYSLELEWPNKHWCRMLIESSGGLFQWASTACRAIKETKGGLRPTERLSRFVSSGQGLDELYIEVLHQAFDPEDDTVMSRFRSVMGAILVTRIPLSISTHPELRADDDPADLVELIVQSLGSLLSGVNQPHIPIRALHASFFDFLTDPGRSKSYYVDPFHHHRTLTLSSLRIMKLGLRFNICGLETSHIRNTDVPGLNTRVEKAIAQHLSYACIFWANHLIVTEYDAEILDEITNFFHCRLLYWLECLSLMKRVNVASRILHLILGWNQYTNDDVASFAKDAAKLVSAFGPAISQSTPHIYLSALSSAPERSRVAEHYRPLFPKILNPRRGKANDWPAIVAVIEGHTDYVNSVAFSQDCKRIISGSYDRTICVWDSETGDVVIGPLEGHTNWVSSVAFSQDGKHIVSGSYDQTIRVWDSETGDVVLEPLEGHTSGVSSVAFSQDGKRIVSGWGDQKIRVWDSETGDVVLGPLEGHTSWVNSVAFSQDGKCIVSGSYDKTIRVWDSETGDVVLGPLEGHTNWVKSVAFSQDGKRIISGSYDQTIRVWDSETGDVVIGPLEGWHTSLVESVAFSQDGKRIVSGSGDQTIRVWDSETGDVVLGPLEGHTCPVSSAPGGDLGDIFNENTKLEGGWLVNSSSCLLCWVPSWNRNRLYWPRTLLVIGRDAPPTQLDLRNFVHGYSWHKCKA</sequence>
<dbReference type="PROSITE" id="PS50294">
    <property type="entry name" value="WD_REPEATS_REGION"/>
    <property type="match status" value="6"/>
</dbReference>
<feature type="repeat" description="WD" evidence="3">
    <location>
        <begin position="842"/>
        <end position="880"/>
    </location>
</feature>
<dbReference type="STRING" id="765440.A0A0C3F6T9"/>
<evidence type="ECO:0000259" key="4">
    <source>
        <dbReference type="Pfam" id="PF24883"/>
    </source>
</evidence>
<feature type="repeat" description="WD" evidence="3">
    <location>
        <begin position="709"/>
        <end position="750"/>
    </location>
</feature>
<accession>A0A0C3F6T9</accession>
<dbReference type="InterPro" id="IPR001680">
    <property type="entry name" value="WD40_rpt"/>
</dbReference>
<dbReference type="SUPFAM" id="SSF52540">
    <property type="entry name" value="P-loop containing nucleoside triphosphate hydrolases"/>
    <property type="match status" value="1"/>
</dbReference>
<organism evidence="5 6">
    <name type="scientific">Piloderma croceum (strain F 1598)</name>
    <dbReference type="NCBI Taxonomy" id="765440"/>
    <lineage>
        <taxon>Eukaryota</taxon>
        <taxon>Fungi</taxon>
        <taxon>Dikarya</taxon>
        <taxon>Basidiomycota</taxon>
        <taxon>Agaricomycotina</taxon>
        <taxon>Agaricomycetes</taxon>
        <taxon>Agaricomycetidae</taxon>
        <taxon>Atheliales</taxon>
        <taxon>Atheliaceae</taxon>
        <taxon>Piloderma</taxon>
    </lineage>
</organism>
<dbReference type="Proteomes" id="UP000054166">
    <property type="component" value="Unassembled WGS sequence"/>
</dbReference>
<gene>
    <name evidence="5" type="ORF">PILCRDRAFT_78666</name>
</gene>
<feature type="repeat" description="WD" evidence="3">
    <location>
        <begin position="752"/>
        <end position="793"/>
    </location>
</feature>
<evidence type="ECO:0000256" key="2">
    <source>
        <dbReference type="ARBA" id="ARBA00022737"/>
    </source>
</evidence>
<feature type="repeat" description="WD" evidence="3">
    <location>
        <begin position="666"/>
        <end position="707"/>
    </location>
</feature>
<dbReference type="Gene3D" id="3.40.50.300">
    <property type="entry name" value="P-loop containing nucleotide triphosphate hydrolases"/>
    <property type="match status" value="1"/>
</dbReference>
<dbReference type="SUPFAM" id="SSF50978">
    <property type="entry name" value="WD40 repeat-like"/>
    <property type="match status" value="1"/>
</dbReference>
<dbReference type="EMBL" id="KN833044">
    <property type="protein sequence ID" value="KIM75624.1"/>
    <property type="molecule type" value="Genomic_DNA"/>
</dbReference>
<dbReference type="Gene3D" id="2.130.10.10">
    <property type="entry name" value="YVTN repeat-like/Quinoprotein amine dehydrogenase"/>
    <property type="match status" value="3"/>
</dbReference>
<proteinExistence type="predicted"/>
<name>A0A0C3F6T9_PILCF</name>
<feature type="repeat" description="WD" evidence="3">
    <location>
        <begin position="623"/>
        <end position="664"/>
    </location>
</feature>
<dbReference type="InterPro" id="IPR019775">
    <property type="entry name" value="WD40_repeat_CS"/>
</dbReference>
<evidence type="ECO:0000313" key="5">
    <source>
        <dbReference type="EMBL" id="KIM75624.1"/>
    </source>
</evidence>
<dbReference type="InterPro" id="IPR020472">
    <property type="entry name" value="WD40_PAC1"/>
</dbReference>
<dbReference type="AlphaFoldDB" id="A0A0C3F6T9"/>
<evidence type="ECO:0000256" key="3">
    <source>
        <dbReference type="PROSITE-ProRule" id="PRU00221"/>
    </source>
</evidence>
<dbReference type="PROSITE" id="PS50082">
    <property type="entry name" value="WD_REPEATS_2"/>
    <property type="match status" value="6"/>
</dbReference>
<keyword evidence="1 3" id="KW-0853">WD repeat</keyword>
<reference evidence="6" key="2">
    <citation type="submission" date="2015-01" db="EMBL/GenBank/DDBJ databases">
        <title>Evolutionary Origins and Diversification of the Mycorrhizal Mutualists.</title>
        <authorList>
            <consortium name="DOE Joint Genome Institute"/>
            <consortium name="Mycorrhizal Genomics Consortium"/>
            <person name="Kohler A."/>
            <person name="Kuo A."/>
            <person name="Nagy L.G."/>
            <person name="Floudas D."/>
            <person name="Copeland A."/>
            <person name="Barry K.W."/>
            <person name="Cichocki N."/>
            <person name="Veneault-Fourrey C."/>
            <person name="LaButti K."/>
            <person name="Lindquist E.A."/>
            <person name="Lipzen A."/>
            <person name="Lundell T."/>
            <person name="Morin E."/>
            <person name="Murat C."/>
            <person name="Riley R."/>
            <person name="Ohm R."/>
            <person name="Sun H."/>
            <person name="Tunlid A."/>
            <person name="Henrissat B."/>
            <person name="Grigoriev I.V."/>
            <person name="Hibbett D.S."/>
            <person name="Martin F."/>
        </authorList>
    </citation>
    <scope>NUCLEOTIDE SEQUENCE [LARGE SCALE GENOMIC DNA]</scope>
    <source>
        <strain evidence="6">F 1598</strain>
    </source>
</reference>
<dbReference type="InParanoid" id="A0A0C3F6T9"/>
<feature type="domain" description="Nephrocystin 3-like N-terminal" evidence="4">
    <location>
        <begin position="75"/>
        <end position="238"/>
    </location>
</feature>
<dbReference type="PANTHER" id="PTHR22847:SF637">
    <property type="entry name" value="WD REPEAT DOMAIN 5B"/>
    <property type="match status" value="1"/>
</dbReference>
<protein>
    <recommendedName>
        <fullName evidence="4">Nephrocystin 3-like N-terminal domain-containing protein</fullName>
    </recommendedName>
</protein>
<evidence type="ECO:0000313" key="6">
    <source>
        <dbReference type="Proteomes" id="UP000054166"/>
    </source>
</evidence>
<dbReference type="PANTHER" id="PTHR22847">
    <property type="entry name" value="WD40 REPEAT PROTEIN"/>
    <property type="match status" value="1"/>
</dbReference>
<dbReference type="CDD" id="cd00200">
    <property type="entry name" value="WD40"/>
    <property type="match status" value="1"/>
</dbReference>